<evidence type="ECO:0000256" key="3">
    <source>
        <dbReference type="ARBA" id="ARBA00022475"/>
    </source>
</evidence>
<evidence type="ECO:0000256" key="1">
    <source>
        <dbReference type="ARBA" id="ARBA00004651"/>
    </source>
</evidence>
<keyword evidence="3" id="KW-1003">Cell membrane</keyword>
<comment type="similarity">
    <text evidence="2">Belongs to the MscS (TC 1.A.23) family.</text>
</comment>
<keyword evidence="13" id="KW-1185">Reference proteome</keyword>
<reference evidence="12 13" key="1">
    <citation type="journal article" date="2019" name="Int. J. Syst. Evol. Microbiol.">
        <title>Rufibacter sediminis sp. nov., isolated from freshwater lake sediment.</title>
        <authorList>
            <person name="Qu J.H."/>
            <person name="Zhang L.J."/>
            <person name="Fu Y.H."/>
            <person name="Li H.F."/>
        </authorList>
    </citation>
    <scope>NUCLEOTIDE SEQUENCE [LARGE SCALE GENOMIC DNA]</scope>
    <source>
        <strain evidence="12 13">H-1</strain>
    </source>
</reference>
<evidence type="ECO:0000256" key="7">
    <source>
        <dbReference type="SAM" id="MobiDB-lite"/>
    </source>
</evidence>
<evidence type="ECO:0000259" key="10">
    <source>
        <dbReference type="Pfam" id="PF21082"/>
    </source>
</evidence>
<dbReference type="Gene3D" id="3.30.70.100">
    <property type="match status" value="1"/>
</dbReference>
<gene>
    <name evidence="12" type="ORF">H7U12_06820</name>
</gene>
<sequence>MTEINEAFQLLWRKLEIWLKQIVLMLPNLFLALLVLVLTFFAARILRRTSDKLLIRFTHSSALNNLVGTTVYVTIMTLGIFFTLSILKLDKTVTTLLAGAGIIGLALGFAFQDIAANFISGVIIAFRKPFVVGDVIETNEHFGTIERINLRTVDIRRQTGELVKVPNRKVFESALTNFSHYGIRRIDLKVGVSYAEDLERVQQVVKDAMVDIPNMISGKEVEVVYEEFGDSSINFLVRYWISYKRQTDFVYAKSNAIIKIKKAFDQHKIEIPFPITTLNFGVKGGKDLSIELKEALPKLTASIGGQEAEQEEEKLPLPQNATNGEDKEKAAEE</sequence>
<dbReference type="InterPro" id="IPR049142">
    <property type="entry name" value="MS_channel_1st"/>
</dbReference>
<feature type="domain" description="Mechanosensitive ion channel MscS C-terminal" evidence="10">
    <location>
        <begin position="187"/>
        <end position="271"/>
    </location>
</feature>
<dbReference type="SUPFAM" id="SSF82861">
    <property type="entry name" value="Mechanosensitive channel protein MscS (YggB), transmembrane region"/>
    <property type="match status" value="1"/>
</dbReference>
<comment type="caution">
    <text evidence="12">The sequence shown here is derived from an EMBL/GenBank/DDBJ whole genome shotgun (WGS) entry which is preliminary data.</text>
</comment>
<dbReference type="Pfam" id="PF21088">
    <property type="entry name" value="MS_channel_1st"/>
    <property type="match status" value="1"/>
</dbReference>
<dbReference type="InterPro" id="IPR008910">
    <property type="entry name" value="MSC_TM_helix"/>
</dbReference>
<feature type="compositionally biased region" description="Basic and acidic residues" evidence="7">
    <location>
        <begin position="324"/>
        <end position="333"/>
    </location>
</feature>
<dbReference type="SUPFAM" id="SSF82689">
    <property type="entry name" value="Mechanosensitive channel protein MscS (YggB), C-terminal domain"/>
    <property type="match status" value="1"/>
</dbReference>
<evidence type="ECO:0000313" key="12">
    <source>
        <dbReference type="EMBL" id="MBC3539388.1"/>
    </source>
</evidence>
<evidence type="ECO:0000256" key="6">
    <source>
        <dbReference type="ARBA" id="ARBA00023136"/>
    </source>
</evidence>
<name>A0ABR6VQB3_9BACT</name>
<feature type="transmembrane region" description="Helical" evidence="8">
    <location>
        <begin position="66"/>
        <end position="87"/>
    </location>
</feature>
<feature type="domain" description="Mechanosensitive ion channel MscS" evidence="9">
    <location>
        <begin position="113"/>
        <end position="180"/>
    </location>
</feature>
<dbReference type="InterPro" id="IPR023408">
    <property type="entry name" value="MscS_beta-dom_sf"/>
</dbReference>
<dbReference type="PANTHER" id="PTHR30221:SF1">
    <property type="entry name" value="SMALL-CONDUCTANCE MECHANOSENSITIVE CHANNEL"/>
    <property type="match status" value="1"/>
</dbReference>
<dbReference type="Gene3D" id="2.30.30.60">
    <property type="match status" value="1"/>
</dbReference>
<evidence type="ECO:0000256" key="8">
    <source>
        <dbReference type="SAM" id="Phobius"/>
    </source>
</evidence>
<dbReference type="EMBL" id="JACOAF010000020">
    <property type="protein sequence ID" value="MBC3539388.1"/>
    <property type="molecule type" value="Genomic_DNA"/>
</dbReference>
<keyword evidence="5 8" id="KW-1133">Transmembrane helix</keyword>
<dbReference type="Pfam" id="PF21082">
    <property type="entry name" value="MS_channel_3rd"/>
    <property type="match status" value="1"/>
</dbReference>
<evidence type="ECO:0000256" key="4">
    <source>
        <dbReference type="ARBA" id="ARBA00022692"/>
    </source>
</evidence>
<proteinExistence type="inferred from homology"/>
<dbReference type="PANTHER" id="PTHR30221">
    <property type="entry name" value="SMALL-CONDUCTANCE MECHANOSENSITIVE CHANNEL"/>
    <property type="match status" value="1"/>
</dbReference>
<evidence type="ECO:0000313" key="13">
    <source>
        <dbReference type="Proteomes" id="UP000659698"/>
    </source>
</evidence>
<feature type="region of interest" description="Disordered" evidence="7">
    <location>
        <begin position="303"/>
        <end position="333"/>
    </location>
</feature>
<evidence type="ECO:0000256" key="2">
    <source>
        <dbReference type="ARBA" id="ARBA00008017"/>
    </source>
</evidence>
<dbReference type="InterPro" id="IPR006685">
    <property type="entry name" value="MscS_channel_2nd"/>
</dbReference>
<dbReference type="InterPro" id="IPR011014">
    <property type="entry name" value="MscS_channel_TM-2"/>
</dbReference>
<dbReference type="RefSeq" id="WP_186634974.1">
    <property type="nucleotide sequence ID" value="NZ_JACOAF010000020.1"/>
</dbReference>
<dbReference type="Pfam" id="PF05552">
    <property type="entry name" value="MS_channel_1st_1"/>
    <property type="match status" value="1"/>
</dbReference>
<dbReference type="SUPFAM" id="SSF50182">
    <property type="entry name" value="Sm-like ribonucleoproteins"/>
    <property type="match status" value="1"/>
</dbReference>
<feature type="transmembrane region" description="Helical" evidence="8">
    <location>
        <begin position="22"/>
        <end position="46"/>
    </location>
</feature>
<dbReference type="Pfam" id="PF00924">
    <property type="entry name" value="MS_channel_2nd"/>
    <property type="match status" value="1"/>
</dbReference>
<keyword evidence="6 8" id="KW-0472">Membrane</keyword>
<feature type="transmembrane region" description="Helical" evidence="8">
    <location>
        <begin position="93"/>
        <end position="111"/>
    </location>
</feature>
<evidence type="ECO:0000259" key="9">
    <source>
        <dbReference type="Pfam" id="PF00924"/>
    </source>
</evidence>
<dbReference type="InterPro" id="IPR010920">
    <property type="entry name" value="LSM_dom_sf"/>
</dbReference>
<dbReference type="Gene3D" id="1.10.287.1260">
    <property type="match status" value="1"/>
</dbReference>
<dbReference type="InterPro" id="IPR011066">
    <property type="entry name" value="MscS_channel_C_sf"/>
</dbReference>
<accession>A0ABR6VQB3</accession>
<dbReference type="Proteomes" id="UP000659698">
    <property type="component" value="Unassembled WGS sequence"/>
</dbReference>
<dbReference type="InterPro" id="IPR045275">
    <property type="entry name" value="MscS_archaea/bacteria_type"/>
</dbReference>
<protein>
    <submittedName>
        <fullName evidence="12">Mechanosensitive ion channel family protein</fullName>
    </submittedName>
</protein>
<dbReference type="InterPro" id="IPR049278">
    <property type="entry name" value="MS_channel_C"/>
</dbReference>
<keyword evidence="4 8" id="KW-0812">Transmembrane</keyword>
<comment type="subcellular location">
    <subcellularLocation>
        <location evidence="1">Cell membrane</location>
        <topology evidence="1">Multi-pass membrane protein</topology>
    </subcellularLocation>
</comment>
<evidence type="ECO:0000259" key="11">
    <source>
        <dbReference type="Pfam" id="PF21088"/>
    </source>
</evidence>
<evidence type="ECO:0000256" key="5">
    <source>
        <dbReference type="ARBA" id="ARBA00022989"/>
    </source>
</evidence>
<feature type="domain" description="Mechanosensitive ion channel transmembrane helices 2/3" evidence="11">
    <location>
        <begin position="71"/>
        <end position="112"/>
    </location>
</feature>
<organism evidence="12 13">
    <name type="scientific">Rufibacter sediminis</name>
    <dbReference type="NCBI Taxonomy" id="2762756"/>
    <lineage>
        <taxon>Bacteria</taxon>
        <taxon>Pseudomonadati</taxon>
        <taxon>Bacteroidota</taxon>
        <taxon>Cytophagia</taxon>
        <taxon>Cytophagales</taxon>
        <taxon>Hymenobacteraceae</taxon>
        <taxon>Rufibacter</taxon>
    </lineage>
</organism>